<protein>
    <recommendedName>
        <fullName evidence="4">CHAT domain-containing protein</fullName>
    </recommendedName>
</protein>
<proteinExistence type="predicted"/>
<evidence type="ECO:0008006" key="4">
    <source>
        <dbReference type="Google" id="ProtNLM"/>
    </source>
</evidence>
<feature type="compositionally biased region" description="Basic and acidic residues" evidence="1">
    <location>
        <begin position="1"/>
        <end position="16"/>
    </location>
</feature>
<dbReference type="InterPro" id="IPR011990">
    <property type="entry name" value="TPR-like_helical_dom_sf"/>
</dbReference>
<evidence type="ECO:0000313" key="3">
    <source>
        <dbReference type="Proteomes" id="UP000287124"/>
    </source>
</evidence>
<accession>A0A430M2T5</accession>
<dbReference type="EMBL" id="MIKF01000029">
    <property type="protein sequence ID" value="RTE82290.1"/>
    <property type="molecule type" value="Genomic_DNA"/>
</dbReference>
<name>A0A430M2T5_9HYPO</name>
<dbReference type="Proteomes" id="UP000287124">
    <property type="component" value="Unassembled WGS sequence"/>
</dbReference>
<evidence type="ECO:0000256" key="1">
    <source>
        <dbReference type="SAM" id="MobiDB-lite"/>
    </source>
</evidence>
<reference evidence="2 3" key="1">
    <citation type="submission" date="2017-06" db="EMBL/GenBank/DDBJ databases">
        <title>Comparative genomic analysis of Ambrosia Fusariam Clade fungi.</title>
        <authorList>
            <person name="Stajich J.E."/>
            <person name="Carrillo J."/>
            <person name="Kijimoto T."/>
            <person name="Eskalen A."/>
            <person name="O'Donnell K."/>
            <person name="Kasson M."/>
        </authorList>
    </citation>
    <scope>NUCLEOTIDE SEQUENCE [LARGE SCALE GENOMIC DNA]</scope>
    <source>
        <strain evidence="2 3">UCR1854</strain>
    </source>
</reference>
<dbReference type="AlphaFoldDB" id="A0A430M2T5"/>
<organism evidence="2 3">
    <name type="scientific">Fusarium euwallaceae</name>
    <dbReference type="NCBI Taxonomy" id="1147111"/>
    <lineage>
        <taxon>Eukaryota</taxon>
        <taxon>Fungi</taxon>
        <taxon>Dikarya</taxon>
        <taxon>Ascomycota</taxon>
        <taxon>Pezizomycotina</taxon>
        <taxon>Sordariomycetes</taxon>
        <taxon>Hypocreomycetidae</taxon>
        <taxon>Hypocreales</taxon>
        <taxon>Nectriaceae</taxon>
        <taxon>Fusarium</taxon>
        <taxon>Fusarium solani species complex</taxon>
    </lineage>
</organism>
<evidence type="ECO:0000313" key="2">
    <source>
        <dbReference type="EMBL" id="RTE82290.1"/>
    </source>
</evidence>
<keyword evidence="3" id="KW-1185">Reference proteome</keyword>
<sequence>MDSQTLREGKTLEPKGLETSTTVEDKEDRVRQMELAGLNTQAEHSAWRDAMRDWGISLQYRYKTTAETRDFRKAIDIANAVLDSSSAVDPDDVDWLHQLIKLLIGELRGAPDGPDPAVVRKTIRFTEHCVAIAERRNSDEFYFRRILAELRITQWEQTSNSEILNLAIEDYEGARRVMPTKYQEANHILFPLQSLYAERLKATSNAKDIELIVLDEAIDIAEAALGECDEDSPERPCRLHGLSEHLATHHQHYGSRESLEKAIEKAKNSADLDEAIESSRRAVTQVPSDHFDSAEVIVTLGKLLKRRYELLNIPKDYDESILSFQRGWDCPNASPSVRIQAASHAAELLAAEFNWEECSLLLQKAVELLPMVSPRSLDHVDKQHALSEFSGLASRAAASVLKHKNCPYDALRLLELGRNMIAGQILELRTDILDLEKLDKELAEKFVNLRDELDAATINRVDESGHAPFNWEAHNQRRRQADHELQQVIKNIRAYPEFTNFLLPPTAQEIQNAASQGPIVVVNTSPFRCDAFIIQHHRIQLLELDRLTLEDVNVHVRRLNLGDLQPVLKWSWDAIAKPILTKLGLIQPVLDGNWSRLWWILTGPLCHLPIHGAGYHYQEDRDTVLDRVISSYASSIKAILYDRKHRLRHAAGCTKGKALLVPMPDTPGPQPINGVDRA</sequence>
<feature type="region of interest" description="Disordered" evidence="1">
    <location>
        <begin position="1"/>
        <end position="23"/>
    </location>
</feature>
<comment type="caution">
    <text evidence="2">The sequence shown here is derived from an EMBL/GenBank/DDBJ whole genome shotgun (WGS) entry which is preliminary data.</text>
</comment>
<dbReference type="Gene3D" id="1.25.40.10">
    <property type="entry name" value="Tetratricopeptide repeat domain"/>
    <property type="match status" value="1"/>
</dbReference>
<gene>
    <name evidence="2" type="ORF">BHE90_003221</name>
</gene>